<feature type="domain" description="KRAB" evidence="2">
    <location>
        <begin position="135"/>
        <end position="224"/>
    </location>
</feature>
<sequence>MQPLFSQEEIMSVKTAIRTRARGGGLRSRRSFSRMPFGKRASSTAGATPSRDRPGWPLRLPPPPPSPGAVLWFQQRALCSLSADWKLLRMLGSVCRGEETGRTPVNKMESLSFIKSSSCTGGVERVPSSPTQGPVSFEEVAVHFTSEEWSLLDPSQKALHREVMLEMSRIVAFLAFHIQKNKNYQEPRVVPLQGWCPEVSVGGAHPLYCASSAPSAWLGRSGCR</sequence>
<dbReference type="SMART" id="SM00349">
    <property type="entry name" value="KRAB"/>
    <property type="match status" value="1"/>
</dbReference>
<feature type="region of interest" description="Disordered" evidence="1">
    <location>
        <begin position="21"/>
        <end position="61"/>
    </location>
</feature>
<dbReference type="PANTHER" id="PTHR23232:SF163">
    <property type="entry name" value="ZINC FINGER PROTEIN 589"/>
    <property type="match status" value="1"/>
</dbReference>
<dbReference type="Proteomes" id="UP001474421">
    <property type="component" value="Unassembled WGS sequence"/>
</dbReference>
<proteinExistence type="predicted"/>
<evidence type="ECO:0000256" key="1">
    <source>
        <dbReference type="SAM" id="MobiDB-lite"/>
    </source>
</evidence>
<evidence type="ECO:0000259" key="2">
    <source>
        <dbReference type="PROSITE" id="PS50805"/>
    </source>
</evidence>
<accession>A0AAW1BT17</accession>
<organism evidence="3 4">
    <name type="scientific">Crotalus adamanteus</name>
    <name type="common">Eastern diamondback rattlesnake</name>
    <dbReference type="NCBI Taxonomy" id="8729"/>
    <lineage>
        <taxon>Eukaryota</taxon>
        <taxon>Metazoa</taxon>
        <taxon>Chordata</taxon>
        <taxon>Craniata</taxon>
        <taxon>Vertebrata</taxon>
        <taxon>Euteleostomi</taxon>
        <taxon>Lepidosauria</taxon>
        <taxon>Squamata</taxon>
        <taxon>Bifurcata</taxon>
        <taxon>Unidentata</taxon>
        <taxon>Episquamata</taxon>
        <taxon>Toxicofera</taxon>
        <taxon>Serpentes</taxon>
        <taxon>Colubroidea</taxon>
        <taxon>Viperidae</taxon>
        <taxon>Crotalinae</taxon>
        <taxon>Crotalus</taxon>
    </lineage>
</organism>
<dbReference type="Pfam" id="PF01352">
    <property type="entry name" value="KRAB"/>
    <property type="match status" value="1"/>
</dbReference>
<name>A0AAW1BT17_CROAD</name>
<dbReference type="Gene3D" id="6.10.140.140">
    <property type="match status" value="1"/>
</dbReference>
<dbReference type="InterPro" id="IPR001909">
    <property type="entry name" value="KRAB"/>
</dbReference>
<dbReference type="InterPro" id="IPR050169">
    <property type="entry name" value="Krueppel_C2H2_ZnF"/>
</dbReference>
<comment type="caution">
    <text evidence="3">The sequence shown here is derived from an EMBL/GenBank/DDBJ whole genome shotgun (WGS) entry which is preliminary data.</text>
</comment>
<dbReference type="PROSITE" id="PS50805">
    <property type="entry name" value="KRAB"/>
    <property type="match status" value="1"/>
</dbReference>
<dbReference type="InterPro" id="IPR036051">
    <property type="entry name" value="KRAB_dom_sf"/>
</dbReference>
<dbReference type="GO" id="GO:0006355">
    <property type="term" value="P:regulation of DNA-templated transcription"/>
    <property type="evidence" value="ECO:0007669"/>
    <property type="project" value="InterPro"/>
</dbReference>
<dbReference type="CDD" id="cd07765">
    <property type="entry name" value="KRAB_A-box"/>
    <property type="match status" value="1"/>
</dbReference>
<evidence type="ECO:0000313" key="3">
    <source>
        <dbReference type="EMBL" id="KAK9405304.1"/>
    </source>
</evidence>
<reference evidence="3 4" key="1">
    <citation type="journal article" date="2024" name="Proc. Natl. Acad. Sci. U.S.A.">
        <title>The genetic regulatory architecture and epigenomic basis for age-related changes in rattlesnake venom.</title>
        <authorList>
            <person name="Hogan M.P."/>
            <person name="Holding M.L."/>
            <person name="Nystrom G.S."/>
            <person name="Colston T.J."/>
            <person name="Bartlett D.A."/>
            <person name="Mason A.J."/>
            <person name="Ellsworth S.A."/>
            <person name="Rautsaw R.M."/>
            <person name="Lawrence K.C."/>
            <person name="Strickland J.L."/>
            <person name="He B."/>
            <person name="Fraser P."/>
            <person name="Margres M.J."/>
            <person name="Gilbert D.M."/>
            <person name="Gibbs H.L."/>
            <person name="Parkinson C.L."/>
            <person name="Rokyta D.R."/>
        </authorList>
    </citation>
    <scope>NUCLEOTIDE SEQUENCE [LARGE SCALE GENOMIC DNA]</scope>
    <source>
        <strain evidence="3">DRR0105</strain>
    </source>
</reference>
<dbReference type="PANTHER" id="PTHR23232">
    <property type="entry name" value="KRAB DOMAIN C2H2 ZINC FINGER"/>
    <property type="match status" value="1"/>
</dbReference>
<gene>
    <name evidence="3" type="ORF">NXF25_004078</name>
</gene>
<evidence type="ECO:0000313" key="4">
    <source>
        <dbReference type="Proteomes" id="UP001474421"/>
    </source>
</evidence>
<keyword evidence="4" id="KW-1185">Reference proteome</keyword>
<dbReference type="EMBL" id="JAOTOJ010000002">
    <property type="protein sequence ID" value="KAK9405304.1"/>
    <property type="molecule type" value="Genomic_DNA"/>
</dbReference>
<dbReference type="SUPFAM" id="SSF109640">
    <property type="entry name" value="KRAB domain (Kruppel-associated box)"/>
    <property type="match status" value="1"/>
</dbReference>
<feature type="compositionally biased region" description="Basic residues" evidence="1">
    <location>
        <begin position="21"/>
        <end position="32"/>
    </location>
</feature>
<protein>
    <recommendedName>
        <fullName evidence="2">KRAB domain-containing protein</fullName>
    </recommendedName>
</protein>
<dbReference type="AlphaFoldDB" id="A0AAW1BT17"/>